<evidence type="ECO:0000313" key="1">
    <source>
        <dbReference type="Proteomes" id="UP000790787"/>
    </source>
</evidence>
<sequence length="145" mass="16336">MIHQQKYIKELLKKFNMDSSKSVDTPIDIVTKLDLNEEGKNVEQNLYRGMIGSPLYLTASMPGIMFSVGLCARFQVFMLTGKALLEQLTFYILALCHRGAKKQNSAALSTAEAQYMATTSCYAQLLPKSSRHQFYPLSKSKVKED</sequence>
<protein>
    <submittedName>
        <fullName evidence="2">Uncharacterized protein LOC142165926</fullName>
    </submittedName>
</protein>
<organism evidence="1 2">
    <name type="scientific">Nicotiana tabacum</name>
    <name type="common">Common tobacco</name>
    <dbReference type="NCBI Taxonomy" id="4097"/>
    <lineage>
        <taxon>Eukaryota</taxon>
        <taxon>Viridiplantae</taxon>
        <taxon>Streptophyta</taxon>
        <taxon>Embryophyta</taxon>
        <taxon>Tracheophyta</taxon>
        <taxon>Spermatophyta</taxon>
        <taxon>Magnoliopsida</taxon>
        <taxon>eudicotyledons</taxon>
        <taxon>Gunneridae</taxon>
        <taxon>Pentapetalae</taxon>
        <taxon>asterids</taxon>
        <taxon>lamiids</taxon>
        <taxon>Solanales</taxon>
        <taxon>Solanaceae</taxon>
        <taxon>Nicotianoideae</taxon>
        <taxon>Nicotianeae</taxon>
        <taxon>Nicotiana</taxon>
    </lineage>
</organism>
<dbReference type="Proteomes" id="UP000790787">
    <property type="component" value="Chromosome 11"/>
</dbReference>
<gene>
    <name evidence="2" type="primary">LOC142165926</name>
</gene>
<proteinExistence type="predicted"/>
<reference evidence="1" key="1">
    <citation type="journal article" date="2014" name="Nat. Commun.">
        <title>The tobacco genome sequence and its comparison with those of tomato and potato.</title>
        <authorList>
            <person name="Sierro N."/>
            <person name="Battey J.N."/>
            <person name="Ouadi S."/>
            <person name="Bakaher N."/>
            <person name="Bovet L."/>
            <person name="Willig A."/>
            <person name="Goepfert S."/>
            <person name="Peitsch M.C."/>
            <person name="Ivanov N.V."/>
        </authorList>
    </citation>
    <scope>NUCLEOTIDE SEQUENCE [LARGE SCALE GENOMIC DNA]</scope>
</reference>
<name>A0AC58S606_TOBAC</name>
<reference evidence="2" key="2">
    <citation type="submission" date="2025-08" db="UniProtKB">
        <authorList>
            <consortium name="RefSeq"/>
        </authorList>
    </citation>
    <scope>IDENTIFICATION</scope>
    <source>
        <tissue evidence="2">Leaf</tissue>
    </source>
</reference>
<evidence type="ECO:0000313" key="2">
    <source>
        <dbReference type="RefSeq" id="XP_075080417.1"/>
    </source>
</evidence>
<accession>A0AC58S606</accession>
<keyword evidence="1" id="KW-1185">Reference proteome</keyword>
<dbReference type="RefSeq" id="XP_075080417.1">
    <property type="nucleotide sequence ID" value="XM_075224316.1"/>
</dbReference>